<evidence type="ECO:0000256" key="4">
    <source>
        <dbReference type="ARBA" id="ARBA00023159"/>
    </source>
</evidence>
<dbReference type="PANTHER" id="PTHR11019">
    <property type="entry name" value="HTH-TYPE TRANSCRIPTIONAL REGULATOR NIMR"/>
    <property type="match status" value="1"/>
</dbReference>
<dbReference type="InterPro" id="IPR014710">
    <property type="entry name" value="RmlC-like_jellyroll"/>
</dbReference>
<dbReference type="InterPro" id="IPR018062">
    <property type="entry name" value="HTH_AraC-typ_CS"/>
</dbReference>
<dbReference type="EMBL" id="AWOR01000046">
    <property type="protein sequence ID" value="KGH29709.1"/>
    <property type="molecule type" value="Genomic_DNA"/>
</dbReference>
<dbReference type="InterPro" id="IPR003313">
    <property type="entry name" value="AraC-bd"/>
</dbReference>
<comment type="caution">
    <text evidence="7">The sequence shown here is derived from an EMBL/GenBank/DDBJ whole genome shotgun (WGS) entry which is preliminary data.</text>
</comment>
<dbReference type="RefSeq" id="WP_034369890.1">
    <property type="nucleotide sequence ID" value="NZ_AWOR01000046.1"/>
</dbReference>
<dbReference type="PROSITE" id="PS01124">
    <property type="entry name" value="HTH_ARAC_FAMILY_2"/>
    <property type="match status" value="1"/>
</dbReference>
<dbReference type="Pfam" id="PF02311">
    <property type="entry name" value="AraC_binding"/>
    <property type="match status" value="1"/>
</dbReference>
<dbReference type="GO" id="GO:0003700">
    <property type="term" value="F:DNA-binding transcription factor activity"/>
    <property type="evidence" value="ECO:0007669"/>
    <property type="project" value="InterPro"/>
</dbReference>
<dbReference type="SUPFAM" id="SSF46689">
    <property type="entry name" value="Homeodomain-like"/>
    <property type="match status" value="1"/>
</dbReference>
<dbReference type="Proteomes" id="UP000029553">
    <property type="component" value="Unassembled WGS sequence"/>
</dbReference>
<protein>
    <submittedName>
        <fullName evidence="7">AraC family transcriptional regulator</fullName>
    </submittedName>
</protein>
<dbReference type="SMART" id="SM00342">
    <property type="entry name" value="HTH_ARAC"/>
    <property type="match status" value="1"/>
</dbReference>
<dbReference type="PROSITE" id="PS00041">
    <property type="entry name" value="HTH_ARAC_FAMILY_1"/>
    <property type="match status" value="1"/>
</dbReference>
<keyword evidence="4" id="KW-0010">Activator</keyword>
<dbReference type="CDD" id="cd06124">
    <property type="entry name" value="cupin_NimR-like_N"/>
    <property type="match status" value="1"/>
</dbReference>
<dbReference type="AlphaFoldDB" id="A0A096FIE4"/>
<proteinExistence type="predicted"/>
<organism evidence="7 8">
    <name type="scientific">Comamonas testosteroni</name>
    <name type="common">Pseudomonas testosteroni</name>
    <dbReference type="NCBI Taxonomy" id="285"/>
    <lineage>
        <taxon>Bacteria</taxon>
        <taxon>Pseudomonadati</taxon>
        <taxon>Pseudomonadota</taxon>
        <taxon>Betaproteobacteria</taxon>
        <taxon>Burkholderiales</taxon>
        <taxon>Comamonadaceae</taxon>
        <taxon>Comamonas</taxon>
    </lineage>
</organism>
<dbReference type="InterPro" id="IPR018060">
    <property type="entry name" value="HTH_AraC"/>
</dbReference>
<dbReference type="Pfam" id="PF12833">
    <property type="entry name" value="HTH_18"/>
    <property type="match status" value="1"/>
</dbReference>
<gene>
    <name evidence="7" type="ORF">P353_13715</name>
</gene>
<sequence length="257" mass="28479">MQQYGPKKHLDFHNHPRPLVAMENRWAAGTSTGWHSHPRGQLLYATEGVMVIHSNAGSWVVPPNRALWMVAGLRHSVTMSGNVLMRTAYVDEAAIKRLPKESCVINVSPLLRELLVEAVKLPLAGALSPRDKRLIGLLIDELRVSSTVALHLPMPSNDRLRPICNALIERPDDQASATEWAQTIGVGERTLQRLFAKGVGMTFSQWREQARLLAALTAIAQGRKVIDVAMDCGYSSHSAFTAMFRRHFGAPPSAFYQ</sequence>
<dbReference type="Gene3D" id="1.10.10.60">
    <property type="entry name" value="Homeodomain-like"/>
    <property type="match status" value="1"/>
</dbReference>
<dbReference type="InterPro" id="IPR020449">
    <property type="entry name" value="Tscrpt_reg_AraC-type_HTH"/>
</dbReference>
<dbReference type="InterPro" id="IPR011051">
    <property type="entry name" value="RmlC_Cupin_sf"/>
</dbReference>
<evidence type="ECO:0000256" key="5">
    <source>
        <dbReference type="ARBA" id="ARBA00023163"/>
    </source>
</evidence>
<evidence type="ECO:0000259" key="6">
    <source>
        <dbReference type="PROSITE" id="PS01124"/>
    </source>
</evidence>
<evidence type="ECO:0000256" key="2">
    <source>
        <dbReference type="ARBA" id="ARBA00023015"/>
    </source>
</evidence>
<evidence type="ECO:0000256" key="1">
    <source>
        <dbReference type="ARBA" id="ARBA00022491"/>
    </source>
</evidence>
<keyword evidence="3" id="KW-0238">DNA-binding</keyword>
<dbReference type="FunFam" id="1.10.10.60:FF:000132">
    <property type="entry name" value="AraC family transcriptional regulator"/>
    <property type="match status" value="1"/>
</dbReference>
<dbReference type="PANTHER" id="PTHR11019:SF159">
    <property type="entry name" value="TRANSCRIPTIONAL REGULATOR-RELATED"/>
    <property type="match status" value="1"/>
</dbReference>
<evidence type="ECO:0000256" key="3">
    <source>
        <dbReference type="ARBA" id="ARBA00023125"/>
    </source>
</evidence>
<name>A0A096FIE4_COMTE</name>
<evidence type="ECO:0000313" key="8">
    <source>
        <dbReference type="Proteomes" id="UP000029553"/>
    </source>
</evidence>
<dbReference type="GO" id="GO:0043565">
    <property type="term" value="F:sequence-specific DNA binding"/>
    <property type="evidence" value="ECO:0007669"/>
    <property type="project" value="InterPro"/>
</dbReference>
<dbReference type="SUPFAM" id="SSF51182">
    <property type="entry name" value="RmlC-like cupins"/>
    <property type="match status" value="1"/>
</dbReference>
<keyword evidence="5" id="KW-0804">Transcription</keyword>
<dbReference type="InterPro" id="IPR009057">
    <property type="entry name" value="Homeodomain-like_sf"/>
</dbReference>
<keyword evidence="2" id="KW-0805">Transcription regulation</keyword>
<evidence type="ECO:0000313" key="7">
    <source>
        <dbReference type="EMBL" id="KGH29709.1"/>
    </source>
</evidence>
<dbReference type="Gene3D" id="2.60.120.10">
    <property type="entry name" value="Jelly Rolls"/>
    <property type="match status" value="1"/>
</dbReference>
<feature type="domain" description="HTH araC/xylS-type" evidence="6">
    <location>
        <begin position="158"/>
        <end position="257"/>
    </location>
</feature>
<accession>A0A096FIE4</accession>
<reference evidence="7 8" key="1">
    <citation type="submission" date="2013-09" db="EMBL/GenBank/DDBJ databases">
        <title>High correlation between genotypes and phenotypes of environmental bacteria Comamonas testosteroni strains.</title>
        <authorList>
            <person name="Liu L."/>
            <person name="Zhu W."/>
            <person name="Xia X."/>
            <person name="Xu B."/>
            <person name="Luo M."/>
            <person name="Wang G."/>
        </authorList>
    </citation>
    <scope>NUCLEOTIDE SEQUENCE [LARGE SCALE GENOMIC DNA]</scope>
    <source>
        <strain evidence="7 8">JL40</strain>
    </source>
</reference>
<keyword evidence="1" id="KW-0678">Repressor</keyword>
<dbReference type="PRINTS" id="PR00032">
    <property type="entry name" value="HTHARAC"/>
</dbReference>